<dbReference type="Proteomes" id="UP001431019">
    <property type="component" value="Unassembled WGS sequence"/>
</dbReference>
<sequence>MVNRTDIAPRAAAEMNAAAKALTQANALFVVLGKMGSGSIDLTEAVLLAQIGAELTANYGDRAADEADFFAEVRHG</sequence>
<dbReference type="EMBL" id="JAJITD010000017">
    <property type="protein sequence ID" value="MCC8396315.1"/>
    <property type="molecule type" value="Genomic_DNA"/>
</dbReference>
<gene>
    <name evidence="1" type="ORF">LJ656_27370</name>
</gene>
<evidence type="ECO:0000313" key="2">
    <source>
        <dbReference type="Proteomes" id="UP001431019"/>
    </source>
</evidence>
<organism evidence="1 2">
    <name type="scientific">Paraburkholderia sejongensis</name>
    <dbReference type="NCBI Taxonomy" id="2886946"/>
    <lineage>
        <taxon>Bacteria</taxon>
        <taxon>Pseudomonadati</taxon>
        <taxon>Pseudomonadota</taxon>
        <taxon>Betaproteobacteria</taxon>
        <taxon>Burkholderiales</taxon>
        <taxon>Burkholderiaceae</taxon>
        <taxon>Paraburkholderia</taxon>
    </lineage>
</organism>
<keyword evidence="2" id="KW-1185">Reference proteome</keyword>
<comment type="caution">
    <text evidence="1">The sequence shown here is derived from an EMBL/GenBank/DDBJ whole genome shotgun (WGS) entry which is preliminary data.</text>
</comment>
<proteinExistence type="predicted"/>
<name>A0ABS8K2U7_9BURK</name>
<dbReference type="RefSeq" id="WP_230512661.1">
    <property type="nucleotide sequence ID" value="NZ_JAJITD010000017.1"/>
</dbReference>
<accession>A0ABS8K2U7</accession>
<evidence type="ECO:0000313" key="1">
    <source>
        <dbReference type="EMBL" id="MCC8396315.1"/>
    </source>
</evidence>
<reference evidence="1 2" key="1">
    <citation type="submission" date="2021-11" db="EMBL/GenBank/DDBJ databases">
        <authorList>
            <person name="Oh E.-T."/>
            <person name="Kim S.-B."/>
        </authorList>
    </citation>
    <scope>NUCLEOTIDE SEQUENCE [LARGE SCALE GENOMIC DNA]</scope>
    <source>
        <strain evidence="1 2">MMS20-SJTR3</strain>
    </source>
</reference>
<protein>
    <submittedName>
        <fullName evidence="1">Uncharacterized protein</fullName>
    </submittedName>
</protein>